<evidence type="ECO:0000256" key="1">
    <source>
        <dbReference type="SAM" id="Coils"/>
    </source>
</evidence>
<accession>A0AAD4NZS7</accession>
<dbReference type="InterPro" id="IPR045177">
    <property type="entry name" value="FDM1-5/IDN2"/>
</dbReference>
<dbReference type="GO" id="GO:0080188">
    <property type="term" value="P:gene silencing by siRNA-directed DNA methylation"/>
    <property type="evidence" value="ECO:0007669"/>
    <property type="project" value="InterPro"/>
</dbReference>
<evidence type="ECO:0000313" key="3">
    <source>
        <dbReference type="Proteomes" id="UP001190926"/>
    </source>
</evidence>
<keyword evidence="3" id="KW-1185">Reference proteome</keyword>
<name>A0AAD4NZS7_PERFH</name>
<proteinExistence type="predicted"/>
<dbReference type="EMBL" id="SDAM02002215">
    <property type="protein sequence ID" value="KAH6821274.1"/>
    <property type="molecule type" value="Genomic_DNA"/>
</dbReference>
<organism evidence="2 3">
    <name type="scientific">Perilla frutescens var. hirtella</name>
    <name type="common">Perilla citriodora</name>
    <name type="synonym">Perilla setoyensis</name>
    <dbReference type="NCBI Taxonomy" id="608512"/>
    <lineage>
        <taxon>Eukaryota</taxon>
        <taxon>Viridiplantae</taxon>
        <taxon>Streptophyta</taxon>
        <taxon>Embryophyta</taxon>
        <taxon>Tracheophyta</taxon>
        <taxon>Spermatophyta</taxon>
        <taxon>Magnoliopsida</taxon>
        <taxon>eudicotyledons</taxon>
        <taxon>Gunneridae</taxon>
        <taxon>Pentapetalae</taxon>
        <taxon>asterids</taxon>
        <taxon>lamiids</taxon>
        <taxon>Lamiales</taxon>
        <taxon>Lamiaceae</taxon>
        <taxon>Nepetoideae</taxon>
        <taxon>Elsholtzieae</taxon>
        <taxon>Perilla</taxon>
    </lineage>
</organism>
<keyword evidence="1" id="KW-0175">Coiled coil</keyword>
<dbReference type="PANTHER" id="PTHR21596:SF65">
    <property type="entry name" value="PROTEIN INVOLVED IN DE NOVO 2-RELATED"/>
    <property type="match status" value="1"/>
</dbReference>
<gene>
    <name evidence="2" type="ORF">C2S53_020201</name>
</gene>
<reference evidence="2 3" key="1">
    <citation type="journal article" date="2021" name="Nat. Commun.">
        <title>Incipient diploidization of the medicinal plant Perilla within 10,000 years.</title>
        <authorList>
            <person name="Zhang Y."/>
            <person name="Shen Q."/>
            <person name="Leng L."/>
            <person name="Zhang D."/>
            <person name="Chen S."/>
            <person name="Shi Y."/>
            <person name="Ning Z."/>
            <person name="Chen S."/>
        </authorList>
    </citation>
    <scope>NUCLEOTIDE SEQUENCE [LARGE SCALE GENOMIC DNA]</scope>
    <source>
        <strain evidence="3">cv. PC099</strain>
    </source>
</reference>
<dbReference type="Proteomes" id="UP001190926">
    <property type="component" value="Unassembled WGS sequence"/>
</dbReference>
<dbReference type="PANTHER" id="PTHR21596">
    <property type="entry name" value="RIBONUCLEASE P SUBUNIT P38"/>
    <property type="match status" value="1"/>
</dbReference>
<protein>
    <submittedName>
        <fullName evidence="2">XH/XS domain-containing protein</fullName>
    </submittedName>
</protein>
<feature type="coiled-coil region" evidence="1">
    <location>
        <begin position="1"/>
        <end position="41"/>
    </location>
</feature>
<comment type="caution">
    <text evidence="2">The sequence shown here is derived from an EMBL/GenBank/DDBJ whole genome shotgun (WGS) entry which is preliminary data.</text>
</comment>
<sequence length="68" mass="8038">MRLAEEQKKQKEELHKKIINLEKQLDAKQVVQLEIEQLRGKMNVMKHMGDEEDLEVLNKVELMPKALV</sequence>
<dbReference type="AlphaFoldDB" id="A0AAD4NZS7"/>
<evidence type="ECO:0000313" key="2">
    <source>
        <dbReference type="EMBL" id="KAH6821274.1"/>
    </source>
</evidence>